<proteinExistence type="predicted"/>
<organism evidence="1 2">
    <name type="scientific">Paramagnetospirillum magneticum (strain ATCC 700264 / AMB-1)</name>
    <name type="common">Magnetospirillum magneticum</name>
    <dbReference type="NCBI Taxonomy" id="342108"/>
    <lineage>
        <taxon>Bacteria</taxon>
        <taxon>Pseudomonadati</taxon>
        <taxon>Pseudomonadota</taxon>
        <taxon>Alphaproteobacteria</taxon>
        <taxon>Rhodospirillales</taxon>
        <taxon>Magnetospirillaceae</taxon>
        <taxon>Paramagnetospirillum</taxon>
    </lineage>
</organism>
<dbReference type="KEGG" id="mag:amb1295"/>
<dbReference type="STRING" id="342108.amb1295"/>
<sequence>MRNRQARARVATRDNSGFILAAATALVALAAIAAFLAG</sequence>
<name>Q2W7S6_PARM1</name>
<reference evidence="1 2" key="1">
    <citation type="journal article" date="2005" name="DNA Res.">
        <title>Complete genome sequence of the facultative anaerobic magnetotactic bacterium Magnetospirillum sp. strain AMB-1.</title>
        <authorList>
            <person name="Matsunaga T."/>
            <person name="Okamura Y."/>
            <person name="Fukuda Y."/>
            <person name="Wahyudi A.T."/>
            <person name="Murase Y."/>
            <person name="Takeyama H."/>
        </authorList>
    </citation>
    <scope>NUCLEOTIDE SEQUENCE [LARGE SCALE GENOMIC DNA]</scope>
    <source>
        <strain evidence="2">ATCC 700264 / AMB-1</strain>
    </source>
</reference>
<accession>Q2W7S6</accession>
<dbReference type="AlphaFoldDB" id="Q2W7S6"/>
<gene>
    <name evidence="1" type="ordered locus">amb1295</name>
</gene>
<evidence type="ECO:0000313" key="2">
    <source>
        <dbReference type="Proteomes" id="UP000007058"/>
    </source>
</evidence>
<evidence type="ECO:0000313" key="1">
    <source>
        <dbReference type="EMBL" id="BAE50099.1"/>
    </source>
</evidence>
<dbReference type="EMBL" id="AP007255">
    <property type="protein sequence ID" value="BAE50099.1"/>
    <property type="molecule type" value="Genomic_DNA"/>
</dbReference>
<keyword evidence="2" id="KW-1185">Reference proteome</keyword>
<dbReference type="Proteomes" id="UP000007058">
    <property type="component" value="Chromosome"/>
</dbReference>
<protein>
    <submittedName>
        <fullName evidence="1">Uncharacterized protein</fullName>
    </submittedName>
</protein>
<dbReference type="HOGENOM" id="CLU_3329751_0_0_5"/>